<dbReference type="Pfam" id="PF20065">
    <property type="entry name" value="DUF6464"/>
    <property type="match status" value="1"/>
</dbReference>
<organism evidence="1 2">
    <name type="scientific">Almyronema epifaneia S1</name>
    <dbReference type="NCBI Taxonomy" id="2991925"/>
    <lineage>
        <taxon>Bacteria</taxon>
        <taxon>Bacillati</taxon>
        <taxon>Cyanobacteriota</taxon>
        <taxon>Cyanophyceae</taxon>
        <taxon>Nodosilineales</taxon>
        <taxon>Nodosilineaceae</taxon>
        <taxon>Almyronema</taxon>
        <taxon>Almyronema epifaneia</taxon>
    </lineage>
</organism>
<keyword evidence="2" id="KW-1185">Reference proteome</keyword>
<comment type="caution">
    <text evidence="1">The sequence shown here is derived from an EMBL/GenBank/DDBJ whole genome shotgun (WGS) entry which is preliminary data.</text>
</comment>
<dbReference type="RefSeq" id="WP_377964731.1">
    <property type="nucleotide sequence ID" value="NZ_JBHZOL010000071.1"/>
</dbReference>
<evidence type="ECO:0000313" key="1">
    <source>
        <dbReference type="EMBL" id="MFE4106710.1"/>
    </source>
</evidence>
<gene>
    <name evidence="1" type="ORF">ACFVKH_10515</name>
</gene>
<protein>
    <submittedName>
        <fullName evidence="1">DUF6464 family protein</fullName>
    </submittedName>
</protein>
<evidence type="ECO:0000313" key="2">
    <source>
        <dbReference type="Proteomes" id="UP001600165"/>
    </source>
</evidence>
<dbReference type="EMBL" id="JBHZOL010000071">
    <property type="protein sequence ID" value="MFE4106710.1"/>
    <property type="molecule type" value="Genomic_DNA"/>
</dbReference>
<accession>A0ABW6IGE0</accession>
<name>A0ABW6IGE0_9CYAN</name>
<sequence>MEQDLLPTELILNHSQQSLGNVYLDWMPQPGAHIDFDGQTYAVMERRHRYCLKANRYHLSKIHLYVQSTKSPEETSLVGDRWVIGDISCRYNAASELLRCAVNPDGPCQGCGDYEAASPNRSPT</sequence>
<dbReference type="Proteomes" id="UP001600165">
    <property type="component" value="Unassembled WGS sequence"/>
</dbReference>
<proteinExistence type="predicted"/>
<reference evidence="1 2" key="1">
    <citation type="submission" date="2024-10" db="EMBL/GenBank/DDBJ databases">
        <authorList>
            <person name="Ratan Roy A."/>
            <person name="Morales Sandoval P.H."/>
            <person name="De Los Santos Villalobos S."/>
            <person name="Chakraborty S."/>
            <person name="Mukherjee J."/>
        </authorList>
    </citation>
    <scope>NUCLEOTIDE SEQUENCE [LARGE SCALE GENOMIC DNA]</scope>
    <source>
        <strain evidence="1 2">S1</strain>
    </source>
</reference>
<dbReference type="InterPro" id="IPR045589">
    <property type="entry name" value="DUF6464"/>
</dbReference>